<organism evidence="1 2">
    <name type="scientific">Dendrobium nobile</name>
    <name type="common">Orchid</name>
    <dbReference type="NCBI Taxonomy" id="94219"/>
    <lineage>
        <taxon>Eukaryota</taxon>
        <taxon>Viridiplantae</taxon>
        <taxon>Streptophyta</taxon>
        <taxon>Embryophyta</taxon>
        <taxon>Tracheophyta</taxon>
        <taxon>Spermatophyta</taxon>
        <taxon>Magnoliopsida</taxon>
        <taxon>Liliopsida</taxon>
        <taxon>Asparagales</taxon>
        <taxon>Orchidaceae</taxon>
        <taxon>Epidendroideae</taxon>
        <taxon>Malaxideae</taxon>
        <taxon>Dendrobiinae</taxon>
        <taxon>Dendrobium</taxon>
    </lineage>
</organism>
<protein>
    <submittedName>
        <fullName evidence="1">Uncharacterized protein</fullName>
    </submittedName>
</protein>
<evidence type="ECO:0000313" key="2">
    <source>
        <dbReference type="Proteomes" id="UP000829196"/>
    </source>
</evidence>
<dbReference type="Proteomes" id="UP000829196">
    <property type="component" value="Unassembled WGS sequence"/>
</dbReference>
<evidence type="ECO:0000313" key="1">
    <source>
        <dbReference type="EMBL" id="KAI0510753.1"/>
    </source>
</evidence>
<reference evidence="1" key="1">
    <citation type="journal article" date="2022" name="Front. Genet.">
        <title>Chromosome-Scale Assembly of the Dendrobium nobile Genome Provides Insights Into the Molecular Mechanism of the Biosynthesis of the Medicinal Active Ingredient of Dendrobium.</title>
        <authorList>
            <person name="Xu Q."/>
            <person name="Niu S.-C."/>
            <person name="Li K.-L."/>
            <person name="Zheng P.-J."/>
            <person name="Zhang X.-J."/>
            <person name="Jia Y."/>
            <person name="Liu Y."/>
            <person name="Niu Y.-X."/>
            <person name="Yu L.-H."/>
            <person name="Chen D.-F."/>
            <person name="Zhang G.-Q."/>
        </authorList>
    </citation>
    <scope>NUCLEOTIDE SEQUENCE</scope>
    <source>
        <tissue evidence="1">Leaf</tissue>
    </source>
</reference>
<keyword evidence="2" id="KW-1185">Reference proteome</keyword>
<proteinExistence type="predicted"/>
<comment type="caution">
    <text evidence="1">The sequence shown here is derived from an EMBL/GenBank/DDBJ whole genome shotgun (WGS) entry which is preliminary data.</text>
</comment>
<gene>
    <name evidence="1" type="ORF">KFK09_011362</name>
</gene>
<accession>A0A8T3BEE4</accession>
<dbReference type="EMBL" id="JAGYWB010000009">
    <property type="protein sequence ID" value="KAI0510753.1"/>
    <property type="molecule type" value="Genomic_DNA"/>
</dbReference>
<name>A0A8T3BEE4_DENNO</name>
<dbReference type="AlphaFoldDB" id="A0A8T3BEE4"/>
<sequence length="203" mass="22601">MVERLILGAWRAYHTLNYLMLKKNKSKKMPPDTTVTLKIADNKKTADVGKLCSAEGEDLGQSRVLPVNQNVERDACSKDCDKPIAKLVNAATDPIIVHVNQFSALDTEGEDVNQLHMEEIADKREIEEGEISKGNQVDSMASSVKDLNQAEKFTKDTTSAGAAKFKLQKELHSLGRNNLQLRSRRTDFQKKNANGSNPINIHK</sequence>